<name>Q0CBQ2_ASPTN</name>
<dbReference type="GeneID" id="4323466"/>
<organism evidence="2 3">
    <name type="scientific">Aspergillus terreus (strain NIH 2624 / FGSC A1156)</name>
    <dbReference type="NCBI Taxonomy" id="341663"/>
    <lineage>
        <taxon>Eukaryota</taxon>
        <taxon>Fungi</taxon>
        <taxon>Dikarya</taxon>
        <taxon>Ascomycota</taxon>
        <taxon>Pezizomycotina</taxon>
        <taxon>Eurotiomycetes</taxon>
        <taxon>Eurotiomycetidae</taxon>
        <taxon>Eurotiales</taxon>
        <taxon>Aspergillaceae</taxon>
        <taxon>Aspergillus</taxon>
        <taxon>Aspergillus subgen. Circumdati</taxon>
    </lineage>
</organism>
<dbReference type="STRING" id="341663.Q0CBQ2"/>
<reference evidence="3" key="1">
    <citation type="submission" date="2005-09" db="EMBL/GenBank/DDBJ databases">
        <title>Annotation of the Aspergillus terreus NIH2624 genome.</title>
        <authorList>
            <person name="Birren B.W."/>
            <person name="Lander E.S."/>
            <person name="Galagan J.E."/>
            <person name="Nusbaum C."/>
            <person name="Devon K."/>
            <person name="Henn M."/>
            <person name="Ma L.-J."/>
            <person name="Jaffe D.B."/>
            <person name="Butler J."/>
            <person name="Alvarez P."/>
            <person name="Gnerre S."/>
            <person name="Grabherr M."/>
            <person name="Kleber M."/>
            <person name="Mauceli E.W."/>
            <person name="Brockman W."/>
            <person name="Rounsley S."/>
            <person name="Young S.K."/>
            <person name="LaButti K."/>
            <person name="Pushparaj V."/>
            <person name="DeCaprio D."/>
            <person name="Crawford M."/>
            <person name="Koehrsen M."/>
            <person name="Engels R."/>
            <person name="Montgomery P."/>
            <person name="Pearson M."/>
            <person name="Howarth C."/>
            <person name="Larson L."/>
            <person name="Luoma S."/>
            <person name="White J."/>
            <person name="Alvarado L."/>
            <person name="Kodira C.D."/>
            <person name="Zeng Q."/>
            <person name="Oleary S."/>
            <person name="Yandava C."/>
            <person name="Denning D.W."/>
            <person name="Nierman W.C."/>
            <person name="Milne T."/>
            <person name="Madden K."/>
        </authorList>
    </citation>
    <scope>NUCLEOTIDE SEQUENCE [LARGE SCALE GENOMIC DNA]</scope>
    <source>
        <strain evidence="3">NIH 2624 / FGSC A1156</strain>
    </source>
</reference>
<feature type="compositionally biased region" description="Basic and acidic residues" evidence="1">
    <location>
        <begin position="294"/>
        <end position="303"/>
    </location>
</feature>
<dbReference type="OrthoDB" id="4461621at2759"/>
<dbReference type="OMA" id="IPWEYHR"/>
<dbReference type="eggNOG" id="ENOG502SWBK">
    <property type="taxonomic scope" value="Eukaryota"/>
</dbReference>
<proteinExistence type="predicted"/>
<protein>
    <submittedName>
        <fullName evidence="2">Uncharacterized protein</fullName>
    </submittedName>
</protein>
<dbReference type="RefSeq" id="XP_001217468.1">
    <property type="nucleotide sequence ID" value="XM_001217467.1"/>
</dbReference>
<dbReference type="Proteomes" id="UP000007963">
    <property type="component" value="Unassembled WGS sequence"/>
</dbReference>
<sequence length="710" mass="81198">MNKSTGPANMLPSAIAESIQKNDHAVLVVILEDIPDSMEAEIINDLQGYYRGAHFHAWRPSDFLLCEIAGRAQHRDSQARLYSLALLAHRSGVPGFLVVDWQTLSLIRHRRNTFSTAMVMVRPSLESQGNHGPCHEVHVFTGRRPICCVDLDDDKPAECRVTELLHVLYVSDVHEILASREPLQDDGFHTLELHDPDRPVFAADTAPFSQYETSLREMKTALSMHSPLPMELVHNIVSLALDHQPITPPPSIKRSRNRLNIHLLSPTTPEEFQHTQAVIKQAVRDLLQEDMQENDTRRSQRTNEDDDQTQEPTAEVGVQEEDTGEIQTEDEDSEQGLEDWFYEGPTPEYDFYEDISDDEMFDREICAGHYNAYDDHDDILHNPRRAKAPSPDDITVELIPWNHNRVATRRDLASIWATYHRHITISNTINFLCGPIKDAAEIGPARFISIYETPLGFPLVSFATLENMLNELRSVHYTKRWLQQLTRPLLDDGSCPDYMEALMEADRSIYPRNLVDLVWTRFPKPFRRVMVFSLTNKLAQEEEAAVARLLSSSEQSNDDRHDVFLRPVHKFVPWDADKAEDGSLDDMWRKLLEMRATSRHEYSDPPYLFIDHQSVVDGTVIVAGPDLHCGDRDPPQILEGVPDPKLKGMLYCRVPAERTFGIRFDEHHRALPMDNRKIEAKRFPRPGWPGHGILREPDGYVPVVAIRSAQ</sequence>
<dbReference type="VEuPathDB" id="FungiDB:ATEG_08882"/>
<evidence type="ECO:0000313" key="3">
    <source>
        <dbReference type="Proteomes" id="UP000007963"/>
    </source>
</evidence>
<dbReference type="EMBL" id="CH476606">
    <property type="protein sequence ID" value="EAU31014.1"/>
    <property type="molecule type" value="Genomic_DNA"/>
</dbReference>
<gene>
    <name evidence="2" type="ORF">ATEG_08882</name>
</gene>
<feature type="compositionally biased region" description="Acidic residues" evidence="1">
    <location>
        <begin position="318"/>
        <end position="335"/>
    </location>
</feature>
<evidence type="ECO:0000256" key="1">
    <source>
        <dbReference type="SAM" id="MobiDB-lite"/>
    </source>
</evidence>
<accession>Q0CBQ2</accession>
<feature type="region of interest" description="Disordered" evidence="1">
    <location>
        <begin position="292"/>
        <end position="335"/>
    </location>
</feature>
<dbReference type="HOGENOM" id="CLU_454894_0_0_1"/>
<dbReference type="AlphaFoldDB" id="Q0CBQ2"/>
<evidence type="ECO:0000313" key="2">
    <source>
        <dbReference type="EMBL" id="EAU31014.1"/>
    </source>
</evidence>